<feature type="region of interest" description="Disordered" evidence="1">
    <location>
        <begin position="160"/>
        <end position="229"/>
    </location>
</feature>
<feature type="compositionally biased region" description="Basic and acidic residues" evidence="1">
    <location>
        <begin position="160"/>
        <end position="228"/>
    </location>
</feature>
<gene>
    <name evidence="3" type="ORF">LSCM1_06195</name>
</gene>
<dbReference type="KEGG" id="lmat:92516139"/>
<dbReference type="PANTHER" id="PTHR44029">
    <property type="entry name" value="DNAJ HOMOLOG SUBFAMILY C MEMBER 21"/>
    <property type="match status" value="1"/>
</dbReference>
<sequence length="432" mass="50620">MDKQDHYTILGISRSANKDAIRQAYKLKALQLHPDKNPNGEAIFKLVVNAYQTLNDPTKRSAYDRELTRRERGFGARPYRQAAPQPSSPAANPSSSYGADAGASRKPRYATDEQLFKDAYDQYKKNPLSGTPNGGFRGATSEGTFAEWFKKKQEELRRAEEVTKAKAEYAKNLEREEQRRAEEWRDMQRRREEEREEEMRQAKEQRDRERDMQRLKRESEAAEQKAAEQKALMEAYAEVQREQQADVERHLRDLASQKRELAEERRRLAEERAEATSLAAEHRFTRDMAQKQLGQELADAVRRAEAKVREAQEQQALREAIERTKAEERLREEERKRAEQERVLEEERVREQERAKEAEAAKQERTRTTAELGEQRKRVMAQMMLERQRHEEEVSAMRKETDRIEAEMKAKLEALRAAKSSGQTINLDEWKL</sequence>
<dbReference type="GeneID" id="92516139"/>
<dbReference type="RefSeq" id="XP_067179256.1">
    <property type="nucleotide sequence ID" value="XM_067323627.1"/>
</dbReference>
<dbReference type="Gene3D" id="1.10.287.110">
    <property type="entry name" value="DnaJ domain"/>
    <property type="match status" value="1"/>
</dbReference>
<protein>
    <recommendedName>
        <fullName evidence="2">J domain-containing protein</fullName>
    </recommendedName>
</protein>
<dbReference type="PANTHER" id="PTHR44029:SF1">
    <property type="entry name" value="DNAJ HOMOLOG SUBFAMILY C MEMBER 21"/>
    <property type="match status" value="1"/>
</dbReference>
<accession>A0A836GEF6</accession>
<feature type="domain" description="J" evidence="2">
    <location>
        <begin position="5"/>
        <end position="67"/>
    </location>
</feature>
<dbReference type="GO" id="GO:0005737">
    <property type="term" value="C:cytoplasm"/>
    <property type="evidence" value="ECO:0007669"/>
    <property type="project" value="TreeGrafter"/>
</dbReference>
<dbReference type="SMART" id="SM00271">
    <property type="entry name" value="DnaJ"/>
    <property type="match status" value="1"/>
</dbReference>
<dbReference type="InterPro" id="IPR018253">
    <property type="entry name" value="DnaJ_domain_CS"/>
</dbReference>
<dbReference type="Pfam" id="PF00226">
    <property type="entry name" value="DnaJ"/>
    <property type="match status" value="1"/>
</dbReference>
<evidence type="ECO:0000259" key="2">
    <source>
        <dbReference type="PROSITE" id="PS50076"/>
    </source>
</evidence>
<dbReference type="SUPFAM" id="SSF46565">
    <property type="entry name" value="Chaperone J-domain"/>
    <property type="match status" value="1"/>
</dbReference>
<dbReference type="InterPro" id="IPR051964">
    <property type="entry name" value="Chaperone_stress_response"/>
</dbReference>
<feature type="compositionally biased region" description="Basic and acidic residues" evidence="1">
    <location>
        <begin position="59"/>
        <end position="74"/>
    </location>
</feature>
<dbReference type="CDD" id="cd06257">
    <property type="entry name" value="DnaJ"/>
    <property type="match status" value="1"/>
</dbReference>
<feature type="region of interest" description="Disordered" evidence="1">
    <location>
        <begin position="319"/>
        <end position="375"/>
    </location>
</feature>
<keyword evidence="4" id="KW-1185">Reference proteome</keyword>
<dbReference type="InterPro" id="IPR001623">
    <property type="entry name" value="DnaJ_domain"/>
</dbReference>
<reference evidence="3 4" key="1">
    <citation type="submission" date="2021-03" db="EMBL/GenBank/DDBJ databases">
        <title>Leishmania (Mundinia) martiniquensis Genome sequencing and assembly.</title>
        <authorList>
            <person name="Almutairi H."/>
            <person name="Gatherer D."/>
        </authorList>
    </citation>
    <scope>NUCLEOTIDE SEQUENCE [LARGE SCALE GENOMIC DNA]</scope>
    <source>
        <strain evidence="3">LSCM1</strain>
    </source>
</reference>
<dbReference type="PROSITE" id="PS50076">
    <property type="entry name" value="DNAJ_2"/>
    <property type="match status" value="1"/>
</dbReference>
<dbReference type="PRINTS" id="PR00625">
    <property type="entry name" value="JDOMAIN"/>
</dbReference>
<feature type="compositionally biased region" description="Low complexity" evidence="1">
    <location>
        <begin position="81"/>
        <end position="96"/>
    </location>
</feature>
<dbReference type="PROSITE" id="PS00636">
    <property type="entry name" value="DNAJ_1"/>
    <property type="match status" value="1"/>
</dbReference>
<dbReference type="OrthoDB" id="10250354at2759"/>
<dbReference type="InterPro" id="IPR036869">
    <property type="entry name" value="J_dom_sf"/>
</dbReference>
<evidence type="ECO:0000256" key="1">
    <source>
        <dbReference type="SAM" id="MobiDB-lite"/>
    </source>
</evidence>
<organism evidence="3 4">
    <name type="scientific">Leishmania martiniquensis</name>
    <dbReference type="NCBI Taxonomy" id="1580590"/>
    <lineage>
        <taxon>Eukaryota</taxon>
        <taxon>Discoba</taxon>
        <taxon>Euglenozoa</taxon>
        <taxon>Kinetoplastea</taxon>
        <taxon>Metakinetoplastina</taxon>
        <taxon>Trypanosomatida</taxon>
        <taxon>Trypanosomatidae</taxon>
        <taxon>Leishmaniinae</taxon>
        <taxon>Leishmania</taxon>
    </lineage>
</organism>
<dbReference type="Proteomes" id="UP000673552">
    <property type="component" value="Chromosome 19"/>
</dbReference>
<evidence type="ECO:0000313" key="3">
    <source>
        <dbReference type="EMBL" id="KAG5480492.1"/>
    </source>
</evidence>
<proteinExistence type="predicted"/>
<dbReference type="AlphaFoldDB" id="A0A836GEF6"/>
<dbReference type="EMBL" id="JAFEUZ010000019">
    <property type="protein sequence ID" value="KAG5480492.1"/>
    <property type="molecule type" value="Genomic_DNA"/>
</dbReference>
<name>A0A836GEF6_9TRYP</name>
<evidence type="ECO:0000313" key="4">
    <source>
        <dbReference type="Proteomes" id="UP000673552"/>
    </source>
</evidence>
<feature type="region of interest" description="Disordered" evidence="1">
    <location>
        <begin position="59"/>
        <end position="108"/>
    </location>
</feature>
<comment type="caution">
    <text evidence="3">The sequence shown here is derived from an EMBL/GenBank/DDBJ whole genome shotgun (WGS) entry which is preliminary data.</text>
</comment>